<name>A0ACD0P535_9BASI</name>
<gene>
    <name evidence="1" type="ORF">IE53DRAFT_339170</name>
</gene>
<organism evidence="1 2">
    <name type="scientific">Violaceomyces palustris</name>
    <dbReference type="NCBI Taxonomy" id="1673888"/>
    <lineage>
        <taxon>Eukaryota</taxon>
        <taxon>Fungi</taxon>
        <taxon>Dikarya</taxon>
        <taxon>Basidiomycota</taxon>
        <taxon>Ustilaginomycotina</taxon>
        <taxon>Ustilaginomycetes</taxon>
        <taxon>Violaceomycetales</taxon>
        <taxon>Violaceomycetaceae</taxon>
        <taxon>Violaceomyces</taxon>
    </lineage>
</organism>
<reference evidence="1 2" key="1">
    <citation type="journal article" date="2018" name="Mol. Biol. Evol.">
        <title>Broad Genomic Sampling Reveals a Smut Pathogenic Ancestry of the Fungal Clade Ustilaginomycotina.</title>
        <authorList>
            <person name="Kijpornyongpan T."/>
            <person name="Mondo S.J."/>
            <person name="Barry K."/>
            <person name="Sandor L."/>
            <person name="Lee J."/>
            <person name="Lipzen A."/>
            <person name="Pangilinan J."/>
            <person name="LaButti K."/>
            <person name="Hainaut M."/>
            <person name="Henrissat B."/>
            <person name="Grigoriev I.V."/>
            <person name="Spatafora J.W."/>
            <person name="Aime M.C."/>
        </authorList>
    </citation>
    <scope>NUCLEOTIDE SEQUENCE [LARGE SCALE GENOMIC DNA]</scope>
    <source>
        <strain evidence="1 2">SA 807</strain>
    </source>
</reference>
<evidence type="ECO:0000313" key="1">
    <source>
        <dbReference type="EMBL" id="PWN53225.1"/>
    </source>
</evidence>
<keyword evidence="2" id="KW-1185">Reference proteome</keyword>
<evidence type="ECO:0000313" key="2">
    <source>
        <dbReference type="Proteomes" id="UP000245626"/>
    </source>
</evidence>
<protein>
    <submittedName>
        <fullName evidence="1">NAD(P)-binding protein</fullName>
    </submittedName>
</protein>
<dbReference type="Proteomes" id="UP000245626">
    <property type="component" value="Unassembled WGS sequence"/>
</dbReference>
<accession>A0ACD0P535</accession>
<proteinExistence type="predicted"/>
<dbReference type="EMBL" id="KZ819735">
    <property type="protein sequence ID" value="PWN53225.1"/>
    <property type="molecule type" value="Genomic_DNA"/>
</dbReference>
<sequence length="316" mass="34068">MSLRGKTAFITGASRGIGLEIAKSLATRGANVAVAAKTTEPHPKLPGTIHTAVEEINQIGERNGSGAKGLAIQLDVRDADAVKDAIDRTVGTLGNLDIVINNASAINVKPTVEASVKSYDLMNNINSRGTWLVSRFALPHLLKSASESRNPHILTLSPTLTYSMLSASSSRGGFPSQFSQTASAYTIAKFGMSLNTLALAAETMGKVGVNSLWPYTLIGTSAMKIVSPNSDVEEKRWRSPKIVSEAAVRVLEEYGATFSAQFLVDEIYLRRKHGFTDEQIAEFSLGGKETPLESLAEDLYISQELREDVLRARRGE</sequence>